<evidence type="ECO:0000256" key="1">
    <source>
        <dbReference type="SAM" id="MobiDB-lite"/>
    </source>
</evidence>
<sequence length="124" mass="12538">MRRQLKNFLPIVLVALLVQIFVPIGACWAASLAASHPLVGAVICHGGSAQGTGQDDQTGHRAHDGGCAACGVLQTGAPIDTPQTSAAIVVDRVTSQVAWQDFGPGLSGSRTASGAQARAPPSLS</sequence>
<dbReference type="EMBL" id="JAGIKT010000003">
    <property type="protein sequence ID" value="MBP0109864.1"/>
    <property type="molecule type" value="Genomic_DNA"/>
</dbReference>
<dbReference type="AlphaFoldDB" id="A0A2U3Q510"/>
<reference evidence="2 5" key="2">
    <citation type="submission" date="2021-03" db="EMBL/GenBank/DDBJ databases">
        <title>Genome Sequence of Bradyrhizobium vignae strain ISRA400.</title>
        <authorList>
            <person name="Tisa L.S."/>
            <person name="Svistoonoff S."/>
            <person name="Hocher V."/>
            <person name="Fall S."/>
            <person name="Zaiya A."/>
            <person name="Naing D."/>
            <person name="Niang N."/>
            <person name="Diouf A."/>
            <person name="Dasylva M.C."/>
            <person name="Toure O."/>
            <person name="Gueye M."/>
            <person name="Gully D."/>
            <person name="Tisseyre P."/>
            <person name="Simpson S."/>
            <person name="Morris K."/>
            <person name="Thomas W.K."/>
        </authorList>
    </citation>
    <scope>NUCLEOTIDE SEQUENCE [LARGE SCALE GENOMIC DNA]</scope>
    <source>
        <strain evidence="2 5">ISRA400</strain>
    </source>
</reference>
<protein>
    <submittedName>
        <fullName evidence="2">DUF2946 domain-containing protein</fullName>
    </submittedName>
</protein>
<evidence type="ECO:0000313" key="3">
    <source>
        <dbReference type="EMBL" id="SPP96490.1"/>
    </source>
</evidence>
<proteinExistence type="predicted"/>
<evidence type="ECO:0000313" key="5">
    <source>
        <dbReference type="Proteomes" id="UP000669317"/>
    </source>
</evidence>
<dbReference type="KEGG" id="bvz:BRAD3257_5548"/>
<gene>
    <name evidence="3" type="ORF">BRAD3257_5548</name>
    <name evidence="2" type="ORF">JWS04_01880</name>
</gene>
<feature type="region of interest" description="Disordered" evidence="1">
    <location>
        <begin position="103"/>
        <end position="124"/>
    </location>
</feature>
<dbReference type="Proteomes" id="UP000669317">
    <property type="component" value="Unassembled WGS sequence"/>
</dbReference>
<organism evidence="3 4">
    <name type="scientific">Bradyrhizobium vignae</name>
    <dbReference type="NCBI Taxonomy" id="1549949"/>
    <lineage>
        <taxon>Bacteria</taxon>
        <taxon>Pseudomonadati</taxon>
        <taxon>Pseudomonadota</taxon>
        <taxon>Alphaproteobacteria</taxon>
        <taxon>Hyphomicrobiales</taxon>
        <taxon>Nitrobacteraceae</taxon>
        <taxon>Bradyrhizobium</taxon>
    </lineage>
</organism>
<dbReference type="InterPro" id="IPR021333">
    <property type="entry name" value="DUF2946"/>
</dbReference>
<reference evidence="3 4" key="1">
    <citation type="submission" date="2018-03" db="EMBL/GenBank/DDBJ databases">
        <authorList>
            <person name="Gully D."/>
        </authorList>
    </citation>
    <scope>NUCLEOTIDE SEQUENCE [LARGE SCALE GENOMIC DNA]</scope>
    <source>
        <strain evidence="3">ORS3257</strain>
    </source>
</reference>
<dbReference type="EMBL" id="LS398110">
    <property type="protein sequence ID" value="SPP96490.1"/>
    <property type="molecule type" value="Genomic_DNA"/>
</dbReference>
<name>A0A2U3Q510_9BRAD</name>
<dbReference type="RefSeq" id="WP_122404083.1">
    <property type="nucleotide sequence ID" value="NZ_JAGIKT010000003.1"/>
</dbReference>
<accession>A0A2U3Q510</accession>
<dbReference type="Pfam" id="PF11162">
    <property type="entry name" value="DUF2946"/>
    <property type="match status" value="1"/>
</dbReference>
<keyword evidence="5" id="KW-1185">Reference proteome</keyword>
<dbReference type="Proteomes" id="UP000246085">
    <property type="component" value="Chromosome BRAD3257"/>
</dbReference>
<evidence type="ECO:0000313" key="4">
    <source>
        <dbReference type="Proteomes" id="UP000246085"/>
    </source>
</evidence>
<evidence type="ECO:0000313" key="2">
    <source>
        <dbReference type="EMBL" id="MBP0109864.1"/>
    </source>
</evidence>